<keyword evidence="4" id="KW-0052">Apoplast</keyword>
<evidence type="ECO:0000256" key="4">
    <source>
        <dbReference type="RuleBase" id="RU363099"/>
    </source>
</evidence>
<evidence type="ECO:0000313" key="6">
    <source>
        <dbReference type="Proteomes" id="UP001314170"/>
    </source>
</evidence>
<organism evidence="5 6">
    <name type="scientific">Dovyalis caffra</name>
    <dbReference type="NCBI Taxonomy" id="77055"/>
    <lineage>
        <taxon>Eukaryota</taxon>
        <taxon>Viridiplantae</taxon>
        <taxon>Streptophyta</taxon>
        <taxon>Embryophyta</taxon>
        <taxon>Tracheophyta</taxon>
        <taxon>Spermatophyta</taxon>
        <taxon>Magnoliopsida</taxon>
        <taxon>eudicotyledons</taxon>
        <taxon>Gunneridae</taxon>
        <taxon>Pentapetalae</taxon>
        <taxon>rosids</taxon>
        <taxon>fabids</taxon>
        <taxon>Malpighiales</taxon>
        <taxon>Salicaceae</taxon>
        <taxon>Flacourtieae</taxon>
        <taxon>Dovyalis</taxon>
    </lineage>
</organism>
<gene>
    <name evidence="5" type="ORF">DCAF_LOCUS2728</name>
</gene>
<dbReference type="InterPro" id="IPR044859">
    <property type="entry name" value="Allene_oxi_cyc_Dirigent"/>
</dbReference>
<evidence type="ECO:0000256" key="3">
    <source>
        <dbReference type="ARBA" id="ARBA00022525"/>
    </source>
</evidence>
<name>A0AAV1QYG3_9ROSI</name>
<keyword evidence="3 4" id="KW-0964">Secreted</keyword>
<accession>A0AAV1QYG3</accession>
<dbReference type="AlphaFoldDB" id="A0AAV1QYG3"/>
<dbReference type="InterPro" id="IPR004265">
    <property type="entry name" value="Dirigent"/>
</dbReference>
<dbReference type="PANTHER" id="PTHR21495">
    <property type="entry name" value="NUCLEOPORIN-RELATED"/>
    <property type="match status" value="1"/>
</dbReference>
<comment type="subcellular location">
    <subcellularLocation>
        <location evidence="4">Secreted</location>
        <location evidence="4">Extracellular space</location>
        <location evidence="4">Apoplast</location>
    </subcellularLocation>
</comment>
<keyword evidence="6" id="KW-1185">Reference proteome</keyword>
<dbReference type="GO" id="GO:0009699">
    <property type="term" value="P:phenylpropanoid biosynthetic process"/>
    <property type="evidence" value="ECO:0007669"/>
    <property type="project" value="UniProtKB-ARBA"/>
</dbReference>
<feature type="signal peptide" evidence="4">
    <location>
        <begin position="1"/>
        <end position="19"/>
    </location>
</feature>
<sequence>MASFLVHILLLLYVTVILAFSGTTNGKFSEQSPMIISAKRMEKMTRLHFYFHDIPSGKNPTTVRIAGPAKTKAGGFGRTFMADNPLTEEPEPTSKLVGRAQGTYAVASQHETGLLMVFDFAFVEGMYNGSALIILGRNQVFDESGKCLLLEVAGFSGSLEAIHC</sequence>
<dbReference type="Pfam" id="PF03018">
    <property type="entry name" value="Dirigent"/>
    <property type="match status" value="1"/>
</dbReference>
<feature type="chain" id="PRO_5043095322" description="Dirigent protein" evidence="4">
    <location>
        <begin position="20"/>
        <end position="164"/>
    </location>
</feature>
<comment type="subunit">
    <text evidence="2 4">Homodimer.</text>
</comment>
<dbReference type="Gene3D" id="2.40.480.10">
    <property type="entry name" value="Allene oxide cyclase-like"/>
    <property type="match status" value="1"/>
</dbReference>
<reference evidence="5 6" key="1">
    <citation type="submission" date="2024-01" db="EMBL/GenBank/DDBJ databases">
        <authorList>
            <person name="Waweru B."/>
        </authorList>
    </citation>
    <scope>NUCLEOTIDE SEQUENCE [LARGE SCALE GENOMIC DNA]</scope>
</reference>
<evidence type="ECO:0000256" key="1">
    <source>
        <dbReference type="ARBA" id="ARBA00010746"/>
    </source>
</evidence>
<dbReference type="EMBL" id="CAWUPB010000826">
    <property type="protein sequence ID" value="CAK7325056.1"/>
    <property type="molecule type" value="Genomic_DNA"/>
</dbReference>
<dbReference type="GO" id="GO:0048046">
    <property type="term" value="C:apoplast"/>
    <property type="evidence" value="ECO:0007669"/>
    <property type="project" value="UniProtKB-SubCell"/>
</dbReference>
<evidence type="ECO:0000256" key="2">
    <source>
        <dbReference type="ARBA" id="ARBA00011738"/>
    </source>
</evidence>
<evidence type="ECO:0000313" key="5">
    <source>
        <dbReference type="EMBL" id="CAK7325056.1"/>
    </source>
</evidence>
<comment type="caution">
    <text evidence="5">The sequence shown here is derived from an EMBL/GenBank/DDBJ whole genome shotgun (WGS) entry which is preliminary data.</text>
</comment>
<proteinExistence type="inferred from homology"/>
<keyword evidence="4" id="KW-0732">Signal</keyword>
<comment type="function">
    <text evidence="4">Dirigent proteins impart stereoselectivity on the phenoxy radical-coupling reaction, yielding optically active lignans from two molecules of coniferyl alcohol in the biosynthesis of lignans, flavonolignans, and alkaloids and thus plays a central role in plant secondary metabolism.</text>
</comment>
<comment type="similarity">
    <text evidence="1 4">Belongs to the plant dirigent protein family.</text>
</comment>
<protein>
    <recommendedName>
        <fullName evidence="4">Dirigent protein</fullName>
    </recommendedName>
</protein>
<dbReference type="Proteomes" id="UP001314170">
    <property type="component" value="Unassembled WGS sequence"/>
</dbReference>